<dbReference type="PANTHER" id="PTHR28524:SF3">
    <property type="entry name" value="SUCCINATE DEHYDROGENASE ASSEMBLY FACTOR 4, MITOCHONDRIAL"/>
    <property type="match status" value="1"/>
</dbReference>
<comment type="caution">
    <text evidence="3">The sequence shown here is derived from an EMBL/GenBank/DDBJ whole genome shotgun (WGS) entry which is preliminary data.</text>
</comment>
<reference evidence="4" key="1">
    <citation type="journal article" date="2019" name="Int. J. Syst. Evol. Microbiol.">
        <title>The Global Catalogue of Microorganisms (GCM) 10K type strain sequencing project: providing services to taxonomists for standard genome sequencing and annotation.</title>
        <authorList>
            <consortium name="The Broad Institute Genomics Platform"/>
            <consortium name="The Broad Institute Genome Sequencing Center for Infectious Disease"/>
            <person name="Wu L."/>
            <person name="Ma J."/>
        </authorList>
    </citation>
    <scope>NUCLEOTIDE SEQUENCE [LARGE SCALE GENOMIC DNA]</scope>
    <source>
        <strain evidence="4">CGMCC-1.15741</strain>
    </source>
</reference>
<dbReference type="PANTHER" id="PTHR28524">
    <property type="entry name" value="SUCCINATE DEHYDROGENASE ASSEMBLY FACTOR 4, MITOCHONDRIAL"/>
    <property type="match status" value="1"/>
</dbReference>
<proteinExistence type="inferred from homology"/>
<keyword evidence="4" id="KW-1185">Reference proteome</keyword>
<evidence type="ECO:0000256" key="2">
    <source>
        <dbReference type="SAM" id="MobiDB-lite"/>
    </source>
</evidence>
<dbReference type="Proteomes" id="UP001596303">
    <property type="component" value="Unassembled WGS sequence"/>
</dbReference>
<dbReference type="EMBL" id="JBHSSW010000005">
    <property type="protein sequence ID" value="MFC6197608.1"/>
    <property type="molecule type" value="Genomic_DNA"/>
</dbReference>
<gene>
    <name evidence="3" type="ORF">ACFQDM_05935</name>
</gene>
<organism evidence="3 4">
    <name type="scientific">Ponticaulis profundi</name>
    <dbReference type="NCBI Taxonomy" id="2665222"/>
    <lineage>
        <taxon>Bacteria</taxon>
        <taxon>Pseudomonadati</taxon>
        <taxon>Pseudomonadota</taxon>
        <taxon>Alphaproteobacteria</taxon>
        <taxon>Hyphomonadales</taxon>
        <taxon>Hyphomonadaceae</taxon>
        <taxon>Ponticaulis</taxon>
    </lineage>
</organism>
<dbReference type="Pfam" id="PF07896">
    <property type="entry name" value="DUF1674"/>
    <property type="match status" value="1"/>
</dbReference>
<protein>
    <submittedName>
        <fullName evidence="3">DUF1674 domain-containing protein</fullName>
    </submittedName>
</protein>
<feature type="region of interest" description="Disordered" evidence="2">
    <location>
        <begin position="27"/>
        <end position="68"/>
    </location>
</feature>
<comment type="similarity">
    <text evidence="1">Belongs to the SDHAF4 family.</text>
</comment>
<name>A0ABW1S7V7_9PROT</name>
<accession>A0ABW1S7V7</accession>
<dbReference type="RefSeq" id="WP_377376760.1">
    <property type="nucleotide sequence ID" value="NZ_JBHSSW010000005.1"/>
</dbReference>
<evidence type="ECO:0000256" key="1">
    <source>
        <dbReference type="ARBA" id="ARBA00005701"/>
    </source>
</evidence>
<evidence type="ECO:0000313" key="4">
    <source>
        <dbReference type="Proteomes" id="UP001596303"/>
    </source>
</evidence>
<feature type="compositionally biased region" description="Basic and acidic residues" evidence="2">
    <location>
        <begin position="52"/>
        <end position="68"/>
    </location>
</feature>
<evidence type="ECO:0000313" key="3">
    <source>
        <dbReference type="EMBL" id="MFC6197608.1"/>
    </source>
</evidence>
<sequence length="68" mass="7793">MDERDLPENAAKDKEIPADALRALQEAEERRKAQLAEADSMPKELNGPRGQEPTRHGDWERKGITYDF</sequence>
<dbReference type="InterPro" id="IPR012875">
    <property type="entry name" value="SDHF4"/>
</dbReference>